<evidence type="ECO:0000256" key="1">
    <source>
        <dbReference type="ARBA" id="ARBA00010552"/>
    </source>
</evidence>
<dbReference type="AlphaFoldDB" id="A0A1Y1RWN6"/>
<evidence type="ECO:0000313" key="2">
    <source>
        <dbReference type="EMBL" id="ORC34027.1"/>
    </source>
</evidence>
<dbReference type="GO" id="GO:0005829">
    <property type="term" value="C:cytosol"/>
    <property type="evidence" value="ECO:0007669"/>
    <property type="project" value="TreeGrafter"/>
</dbReference>
<accession>A0A1Y1RWN6</accession>
<organism evidence="2 3">
    <name type="scientific">Marispirochaeta aestuarii</name>
    <dbReference type="NCBI Taxonomy" id="1963862"/>
    <lineage>
        <taxon>Bacteria</taxon>
        <taxon>Pseudomonadati</taxon>
        <taxon>Spirochaetota</taxon>
        <taxon>Spirochaetia</taxon>
        <taxon>Spirochaetales</taxon>
        <taxon>Spirochaetaceae</taxon>
        <taxon>Marispirochaeta</taxon>
    </lineage>
</organism>
<gene>
    <name evidence="2" type="ORF">B4O97_14160</name>
</gene>
<dbReference type="InterPro" id="IPR006175">
    <property type="entry name" value="YjgF/YER057c/UK114"/>
</dbReference>
<comment type="caution">
    <text evidence="2">The sequence shown here is derived from an EMBL/GenBank/DDBJ whole genome shotgun (WGS) entry which is preliminary data.</text>
</comment>
<dbReference type="RefSeq" id="WP_083051783.1">
    <property type="nucleotide sequence ID" value="NZ_MWQY01000016.1"/>
</dbReference>
<sequence length="133" mass="14801">MKILYLNPDNMAEPRGYSHTISVSGNHRTIYIGGQNAIDEKGDLVGKNDLELQTEQVLINIRKVLAAADAKLENVIKFIIHILQGQDPLDGFRAFQKQWGDNQRFPAVTVQFVPGLGHPDWLVEIDAIAAVPE</sequence>
<dbReference type="CDD" id="cd00448">
    <property type="entry name" value="YjgF_YER057c_UK114_family"/>
    <property type="match status" value="1"/>
</dbReference>
<dbReference type="PANTHER" id="PTHR11803">
    <property type="entry name" value="2-IMINOBUTANOATE/2-IMINOPROPANOATE DEAMINASE RIDA"/>
    <property type="match status" value="1"/>
</dbReference>
<dbReference type="PANTHER" id="PTHR11803:SF58">
    <property type="entry name" value="PROTEIN HMF1-RELATED"/>
    <property type="match status" value="1"/>
</dbReference>
<dbReference type="Pfam" id="PF01042">
    <property type="entry name" value="Ribonuc_L-PSP"/>
    <property type="match status" value="1"/>
</dbReference>
<dbReference type="GO" id="GO:0019239">
    <property type="term" value="F:deaminase activity"/>
    <property type="evidence" value="ECO:0007669"/>
    <property type="project" value="TreeGrafter"/>
</dbReference>
<comment type="similarity">
    <text evidence="1">Belongs to the RutC family.</text>
</comment>
<dbReference type="Proteomes" id="UP000192343">
    <property type="component" value="Unassembled WGS sequence"/>
</dbReference>
<protein>
    <submittedName>
        <fullName evidence="2">Enamine deaminase RidA</fullName>
    </submittedName>
</protein>
<name>A0A1Y1RWN6_9SPIO</name>
<evidence type="ECO:0000313" key="3">
    <source>
        <dbReference type="Proteomes" id="UP000192343"/>
    </source>
</evidence>
<dbReference type="STRING" id="1963862.B4O97_14160"/>
<dbReference type="OrthoDB" id="9799840at2"/>
<dbReference type="EMBL" id="MWQY01000016">
    <property type="protein sequence ID" value="ORC34027.1"/>
    <property type="molecule type" value="Genomic_DNA"/>
</dbReference>
<proteinExistence type="inferred from homology"/>
<keyword evidence="3" id="KW-1185">Reference proteome</keyword>
<dbReference type="Gene3D" id="3.30.1330.40">
    <property type="entry name" value="RutC-like"/>
    <property type="match status" value="1"/>
</dbReference>
<dbReference type="SUPFAM" id="SSF55298">
    <property type="entry name" value="YjgF-like"/>
    <property type="match status" value="1"/>
</dbReference>
<dbReference type="InterPro" id="IPR035959">
    <property type="entry name" value="RutC-like_sf"/>
</dbReference>
<reference evidence="2 3" key="1">
    <citation type="submission" date="2017-03" db="EMBL/GenBank/DDBJ databases">
        <title>Draft Genome sequence of Marispirochaeta sp. strain JC444.</title>
        <authorList>
            <person name="Shivani Y."/>
            <person name="Subhash Y."/>
            <person name="Sasikala C."/>
            <person name="Ramana C."/>
        </authorList>
    </citation>
    <scope>NUCLEOTIDE SEQUENCE [LARGE SCALE GENOMIC DNA]</scope>
    <source>
        <strain evidence="2 3">JC444</strain>
    </source>
</reference>